<dbReference type="InterPro" id="IPR009057">
    <property type="entry name" value="Homeodomain-like_sf"/>
</dbReference>
<feature type="transmembrane region" description="Helical" evidence="2">
    <location>
        <begin position="240"/>
        <end position="268"/>
    </location>
</feature>
<feature type="transmembrane region" description="Helical" evidence="2">
    <location>
        <begin position="306"/>
        <end position="329"/>
    </location>
</feature>
<name>A0ABQ8TY75_PERAM</name>
<evidence type="ECO:0000313" key="3">
    <source>
        <dbReference type="EMBL" id="KAJ4451674.1"/>
    </source>
</evidence>
<evidence type="ECO:0000256" key="2">
    <source>
        <dbReference type="SAM" id="Phobius"/>
    </source>
</evidence>
<comment type="caution">
    <text evidence="3">The sequence shown here is derived from an EMBL/GenBank/DDBJ whole genome shotgun (WGS) entry which is preliminary data.</text>
</comment>
<comment type="subcellular location">
    <subcellularLocation>
        <location evidence="1">Nucleus</location>
    </subcellularLocation>
</comment>
<dbReference type="SUPFAM" id="SSF46689">
    <property type="entry name" value="Homeodomain-like"/>
    <property type="match status" value="1"/>
</dbReference>
<accession>A0ABQ8TY75</accession>
<protein>
    <submittedName>
        <fullName evidence="3">Uncharacterized protein</fullName>
    </submittedName>
</protein>
<feature type="transmembrane region" description="Helical" evidence="2">
    <location>
        <begin position="275"/>
        <end position="300"/>
    </location>
</feature>
<evidence type="ECO:0000256" key="1">
    <source>
        <dbReference type="ARBA" id="ARBA00004123"/>
    </source>
</evidence>
<dbReference type="Gene3D" id="1.10.10.10">
    <property type="entry name" value="Winged helix-like DNA-binding domain superfamily/Winged helix DNA-binding domain"/>
    <property type="match status" value="1"/>
</dbReference>
<keyword evidence="2" id="KW-0812">Transmembrane</keyword>
<evidence type="ECO:0000313" key="4">
    <source>
        <dbReference type="Proteomes" id="UP001148838"/>
    </source>
</evidence>
<sequence length="364" mass="38201">MGIRCGLVDKASARRAENPGSNPDVAQVVALIESGNSQRYVAAAVLGIPRSTVQRVYHRFRETGDYSRRPGSGRKRVTSARDDHFIVLNTLRNRHSTAIETRRAFQKIRQDNVSERTVRGRLDECGLIPEDQLKAQNCSSNIMLNDYVLLTIMLIGNCSRVSFQGGSVMVWGGISYEAHAELVFINGGALTAPRYIEEVAVAAVVVVEIVAAVAVVAAAVVVVVVVVVVVATIVAAAVTVAAAIAVVTAATVVIIVVVAAAAAVVVVITAAVVVTVAAVMTIVAAIVTAVAAAIVVVAAAAAVAPIVVAVAVATAVAVVVLETAVVIFYSMTLPNFRCYLTSQLNSLEYTVKEIEDNKEDLELD</sequence>
<feature type="transmembrane region" description="Helical" evidence="2">
    <location>
        <begin position="201"/>
        <end position="234"/>
    </location>
</feature>
<gene>
    <name evidence="3" type="ORF">ANN_03144</name>
</gene>
<dbReference type="Proteomes" id="UP001148838">
    <property type="component" value="Unassembled WGS sequence"/>
</dbReference>
<organism evidence="3 4">
    <name type="scientific">Periplaneta americana</name>
    <name type="common">American cockroach</name>
    <name type="synonym">Blatta americana</name>
    <dbReference type="NCBI Taxonomy" id="6978"/>
    <lineage>
        <taxon>Eukaryota</taxon>
        <taxon>Metazoa</taxon>
        <taxon>Ecdysozoa</taxon>
        <taxon>Arthropoda</taxon>
        <taxon>Hexapoda</taxon>
        <taxon>Insecta</taxon>
        <taxon>Pterygota</taxon>
        <taxon>Neoptera</taxon>
        <taxon>Polyneoptera</taxon>
        <taxon>Dictyoptera</taxon>
        <taxon>Blattodea</taxon>
        <taxon>Blattoidea</taxon>
        <taxon>Blattidae</taxon>
        <taxon>Blattinae</taxon>
        <taxon>Periplaneta</taxon>
    </lineage>
</organism>
<proteinExistence type="predicted"/>
<keyword evidence="2" id="KW-0472">Membrane</keyword>
<keyword evidence="2" id="KW-1133">Transmembrane helix</keyword>
<dbReference type="EMBL" id="JAJSOF020000001">
    <property type="protein sequence ID" value="KAJ4451674.1"/>
    <property type="molecule type" value="Genomic_DNA"/>
</dbReference>
<dbReference type="Pfam" id="PF13551">
    <property type="entry name" value="HTH_29"/>
    <property type="match status" value="1"/>
</dbReference>
<keyword evidence="4" id="KW-1185">Reference proteome</keyword>
<reference evidence="3 4" key="1">
    <citation type="journal article" date="2022" name="Allergy">
        <title>Genome assembly and annotation of Periplaneta americana reveal a comprehensive cockroach allergen profile.</title>
        <authorList>
            <person name="Wang L."/>
            <person name="Xiong Q."/>
            <person name="Saelim N."/>
            <person name="Wang L."/>
            <person name="Nong W."/>
            <person name="Wan A.T."/>
            <person name="Shi M."/>
            <person name="Liu X."/>
            <person name="Cao Q."/>
            <person name="Hui J.H.L."/>
            <person name="Sookrung N."/>
            <person name="Leung T.F."/>
            <person name="Tungtrongchitr A."/>
            <person name="Tsui S.K.W."/>
        </authorList>
    </citation>
    <scope>NUCLEOTIDE SEQUENCE [LARGE SCALE GENOMIC DNA]</scope>
    <source>
        <strain evidence="3">PWHHKU_190912</strain>
    </source>
</reference>
<dbReference type="InterPro" id="IPR036388">
    <property type="entry name" value="WH-like_DNA-bd_sf"/>
</dbReference>